<organism evidence="2">
    <name type="scientific">Pithovirus LCPAC104</name>
    <dbReference type="NCBI Taxonomy" id="2506589"/>
    <lineage>
        <taxon>Viruses</taxon>
        <taxon>Pithoviruses</taxon>
    </lineage>
</organism>
<evidence type="ECO:0008006" key="3">
    <source>
        <dbReference type="Google" id="ProtNLM"/>
    </source>
</evidence>
<keyword evidence="1" id="KW-0812">Transmembrane</keyword>
<keyword evidence="1" id="KW-0472">Membrane</keyword>
<proteinExistence type="predicted"/>
<reference evidence="2" key="1">
    <citation type="journal article" date="2019" name="MBio">
        <title>Virus Genomes from Deep Sea Sediments Expand the Ocean Megavirome and Support Independent Origins of Viral Gigantism.</title>
        <authorList>
            <person name="Backstrom D."/>
            <person name="Yutin N."/>
            <person name="Jorgensen S.L."/>
            <person name="Dharamshi J."/>
            <person name="Homa F."/>
            <person name="Zaremba-Niedwiedzka K."/>
            <person name="Spang A."/>
            <person name="Wolf Y.I."/>
            <person name="Koonin E.V."/>
            <person name="Ettema T.J."/>
        </authorList>
    </citation>
    <scope>NUCLEOTIDE SEQUENCE</scope>
</reference>
<evidence type="ECO:0000256" key="1">
    <source>
        <dbReference type="SAM" id="Phobius"/>
    </source>
</evidence>
<keyword evidence="1" id="KW-1133">Transmembrane helix</keyword>
<accession>A0A481Z577</accession>
<feature type="transmembrane region" description="Helical" evidence="1">
    <location>
        <begin position="29"/>
        <end position="53"/>
    </location>
</feature>
<evidence type="ECO:0000313" key="2">
    <source>
        <dbReference type="EMBL" id="QBK90582.1"/>
    </source>
</evidence>
<gene>
    <name evidence="2" type="ORF">LCPAC104_00780</name>
</gene>
<sequence length="128" mass="14560">MSNIEPSIFSENSSKSSYNSDAKETRSFYIAWIVIIIIGYVVILIINIIFVYVPISRIEEKAVQVLNKALNLEDSISKVVIDVDVAARGVERLINTIEPTLNRLEDVYCNFFSNDSFCINRRSNTFSN</sequence>
<dbReference type="EMBL" id="MK500494">
    <property type="protein sequence ID" value="QBK90582.1"/>
    <property type="molecule type" value="Genomic_DNA"/>
</dbReference>
<name>A0A481Z577_9VIRU</name>
<protein>
    <recommendedName>
        <fullName evidence="3">Transmembrane protein</fullName>
    </recommendedName>
</protein>